<organism evidence="1 2">
    <name type="scientific">Candidatus Methanodesulfokora washburnensis</name>
    <dbReference type="NCBI Taxonomy" id="2478471"/>
    <lineage>
        <taxon>Archaea</taxon>
        <taxon>Thermoproteota</taxon>
        <taxon>Candidatus Korarchaeia</taxon>
        <taxon>Candidatus Korarchaeia incertae sedis</taxon>
        <taxon>Candidatus Methanodesulfokora</taxon>
    </lineage>
</organism>
<keyword evidence="2" id="KW-1185">Reference proteome</keyword>
<comment type="caution">
    <text evidence="1">The sequence shown here is derived from an EMBL/GenBank/DDBJ whole genome shotgun (WGS) entry which is preliminary data.</text>
</comment>
<reference evidence="1 2" key="1">
    <citation type="submission" date="2018-10" db="EMBL/GenBank/DDBJ databases">
        <title>Co-occurring genomic capacity for anaerobic methane metabolism and dissimilatory sulfite reduction discovered in the Korarchaeota.</title>
        <authorList>
            <person name="Mckay L.J."/>
            <person name="Dlakic M."/>
            <person name="Fields M.W."/>
            <person name="Delmont T.O."/>
            <person name="Eren A.M."/>
            <person name="Jay Z.J."/>
            <person name="Klingelsmith K.B."/>
            <person name="Rusch D.B."/>
            <person name="Inskeep W.P."/>
        </authorList>
    </citation>
    <scope>NUCLEOTIDE SEQUENCE [LARGE SCALE GENOMIC DNA]</scope>
    <source>
        <strain evidence="1 2">MDKW</strain>
    </source>
</reference>
<dbReference type="EMBL" id="RCOS01000151">
    <property type="protein sequence ID" value="RSN72488.1"/>
    <property type="molecule type" value="Genomic_DNA"/>
</dbReference>
<dbReference type="RefSeq" id="WP_125672501.1">
    <property type="nucleotide sequence ID" value="NZ_RCOS01000151.1"/>
</dbReference>
<sequence length="72" mass="8056">MEEHKLLIFHERELEKVLSKLNLTEKIEKGELKCSICGKIITKENFGGILGRNGNILVICDSIECIEKAGGE</sequence>
<accession>A0A3R9PTB7</accession>
<name>A0A3R9PTB7_9CREN</name>
<proteinExistence type="predicted"/>
<protein>
    <submittedName>
        <fullName evidence="1">Uncharacterized protein</fullName>
    </submittedName>
</protein>
<evidence type="ECO:0000313" key="2">
    <source>
        <dbReference type="Proteomes" id="UP000277582"/>
    </source>
</evidence>
<dbReference type="AlphaFoldDB" id="A0A3R9PTB7"/>
<evidence type="ECO:0000313" key="1">
    <source>
        <dbReference type="EMBL" id="RSN72488.1"/>
    </source>
</evidence>
<dbReference type="Proteomes" id="UP000277582">
    <property type="component" value="Unassembled WGS sequence"/>
</dbReference>
<gene>
    <name evidence="1" type="ORF">D6D85_13645</name>
</gene>